<dbReference type="GO" id="GO:0005635">
    <property type="term" value="C:nuclear envelope"/>
    <property type="evidence" value="ECO:0007669"/>
    <property type="project" value="TreeGrafter"/>
</dbReference>
<feature type="region of interest" description="Disordered" evidence="1">
    <location>
        <begin position="333"/>
        <end position="352"/>
    </location>
</feature>
<feature type="region of interest" description="Disordered" evidence="1">
    <location>
        <begin position="1975"/>
        <end position="2004"/>
    </location>
</feature>
<feature type="compositionally biased region" description="Low complexity" evidence="1">
    <location>
        <begin position="2240"/>
        <end position="2253"/>
    </location>
</feature>
<dbReference type="GO" id="GO:0071763">
    <property type="term" value="P:nuclear membrane organization"/>
    <property type="evidence" value="ECO:0007669"/>
    <property type="project" value="TreeGrafter"/>
</dbReference>
<feature type="region of interest" description="Disordered" evidence="1">
    <location>
        <begin position="1416"/>
        <end position="1452"/>
    </location>
</feature>
<organism evidence="2 3">
    <name type="scientific">Gossypium anomalum</name>
    <dbReference type="NCBI Taxonomy" id="47600"/>
    <lineage>
        <taxon>Eukaryota</taxon>
        <taxon>Viridiplantae</taxon>
        <taxon>Streptophyta</taxon>
        <taxon>Embryophyta</taxon>
        <taxon>Tracheophyta</taxon>
        <taxon>Spermatophyta</taxon>
        <taxon>Magnoliopsida</taxon>
        <taxon>eudicotyledons</taxon>
        <taxon>Gunneridae</taxon>
        <taxon>Pentapetalae</taxon>
        <taxon>rosids</taxon>
        <taxon>malvids</taxon>
        <taxon>Malvales</taxon>
        <taxon>Malvaceae</taxon>
        <taxon>Malvoideae</taxon>
        <taxon>Gossypium</taxon>
    </lineage>
</organism>
<feature type="region of interest" description="Disordered" evidence="1">
    <location>
        <begin position="1687"/>
        <end position="1707"/>
    </location>
</feature>
<keyword evidence="3" id="KW-1185">Reference proteome</keyword>
<feature type="region of interest" description="Disordered" evidence="1">
    <location>
        <begin position="77"/>
        <end position="110"/>
    </location>
</feature>
<dbReference type="EMBL" id="JAHUZN010000002">
    <property type="protein sequence ID" value="KAG8501812.1"/>
    <property type="molecule type" value="Genomic_DNA"/>
</dbReference>
<feature type="compositionally biased region" description="Polar residues" evidence="1">
    <location>
        <begin position="2663"/>
        <end position="2673"/>
    </location>
</feature>
<feature type="compositionally biased region" description="Basic residues" evidence="1">
    <location>
        <begin position="1359"/>
        <end position="1369"/>
    </location>
</feature>
<evidence type="ECO:0000313" key="3">
    <source>
        <dbReference type="Proteomes" id="UP000701853"/>
    </source>
</evidence>
<evidence type="ECO:0008006" key="4">
    <source>
        <dbReference type="Google" id="ProtNLM"/>
    </source>
</evidence>
<feature type="compositionally biased region" description="Polar residues" evidence="1">
    <location>
        <begin position="2091"/>
        <end position="2116"/>
    </location>
</feature>
<sequence>MATARRRGTLRRCTRSRRKIQKRAVSENNKNYAIRSTTDLNKKPSGSSNENGWLSKLVDPARRLITSSAHRLFASVFTKRLPPPPPPTPQLLDSETNREPTENQLDTTSTVPPVVQGDIIECENPTNHSDKGGVAELEEILKQKTFTRQDDLNLYRVDVKSEIDLLTSLLRSRTVDITGGNEEKRSEMISVVSHDKKEDFLETPVRENGTENHLISTPVARSTVPDEDVASPAELAKAYMGSRPSKVSTSMHGLQNQVPRRDLSSPSNRIFPSKSSMMSLVPRSSGHVGSLGNGFMTPRSRGRAAIYSMARTPYSRVNSSTLIKSAGTDSDAFGGPLSSSQGTWEHNRISGSGQGVLKRRSSVFDNDIGSVGPIRRIRQKSNLLSSRNLTLPASAAPLSVHVVGTSSAGLDTLAETGGNSSPGTSFTTVPSKSSQMASKIFQQLEMLVSPGEKSPSMLSPSMLRGQARKNLANVDSSKFLENVHDSSKVSGSRIVLTDFQDSVSNKHDKVKKNVSTLVSLPDKQVPAVNGVDSNSLMKDNRPCVRAADSGGIKSVIQLSQEKSQAFQMSAHEDYLDLDYGDYSIGATPARFGEWRERADNSVNGSKRAAPETVVEKPSIFSEVMPISGAAVNRIPGMRTSNGSPVVEKNSSITFPVVQVANSSVQSAFLGSQSTQAAKEDAFSTESNASPMVSIGEKVAPVQSDAAVTTFGFASRNVGEVLSITGSSGVKLAKSSDQELDYSSSFATTAPGVTNHLSEKTDRGSTMNRIFRTPETALTSAVATSNFKFGASADGSAVNNGSFSSSSFSFSSPVPSLVPSNGRSSSSATATNNDSPATATTSASATVNPTICHTSIPSVETSIPSFTSSGDPSTSGEATKSKTQDTSLGNVGIFPSSSTFAFTSSGNSAVSSTTGTTAVFTSSGSSSFSGTSSTVTNSGSGFFSSTFTTVMGTGSSIFGSSSSTISTGIAGTGNSIFSTKSTITGTGSNIFGFGAPAAPTSTALTQGLNPFNAADTQASAAGTGIGSSTHSTPIQFSSSASSPSFGLAGNATFSSGSSIFGSSASVAKPFSSGASFGISSSSSETKSLSSSSGIAGGAFGSNWQVPKTLTFGSSSGFSFGSSTSVSAPSSAPTIFGSSTGASSSSIFSFTSAAAATPSQPVFGNTSPGLVFGSTPSSNNDQMEDSMAEDTIQASPTVVTFSQQPISSPASGFVFGASNPSGAGSVQFGGQTSIGAPQNPSPFLASGSVEFSAGGSFSLGTGGSDKSARKFVKSLALGHTERSRINTIHNGKSYHVANTYIHARHCIVGSFLLLTLILCLSEKFFLKIPNPNTHPPVSVSLMATAREESNPYDGGLGAGGKFRKRPFRRTTKTTPYDRPPTSIRNPSGTADRNGWLSRLVDPARRLITSSAHRLFASVFTKRLPPPPPQTPQALESGTNQEPRENQPEATSKVPSVMQGAIMGCENPVNHTEESGVAELEKILKQKTFTRQDGHKFYLIDVKLKFMVNCTTSLCGNFANFCHLSEIDHLTRLLCSRSADIPGGNEEKRPELISVVSHDKKEEFPKTPVREHVTENHLISTPVVSSTVIDDVVASPAELAKAYMGGRTPKVSVSRLGLENQVPRGDLTCPSNKNFPSMSSTMSLVPRSSGHVGNLGNSFVTPRLRGRSAIYSMARTPYSRVNSSTLLKSSATASDAFGGPSSSSQSAWEQKRISGYTQGVLKRRSSVLDNDIGSVGPIRRIRQKSNLLSSRNLSLPTSARPSARIAGNSSAALDTLAENGDDSSPVTSVTTVPSKSSQTASKILQQLDMLVSPREKSPAKLSPSMLHGQALKSIENVDSSKFLENMQDTDKLSGSCTALPGICESMSGKHDKAKENGSTMMVALPDKAAPAVNGSDSNSLMKDNSMPSVKASDSSVIKSVVPQPQQKSRAFQMSAHEDYLDLDDDDYPNGATPAEGRGRLDNCVMESKSVAPEAMIEKTSSPEVIPNSSAAFNQKPDLKTSDGPTGVEKNAGITSPVVEVAISSLQSPFFVSSSTPIADRGVVPSQSNAPHMLSIGEKVVEAKQPNGAVTSFGFASTNVGEVSSVTGSSGVKLATSSDQKPENLSSCATTAPGTTNYLSDKTDKESNLNGIFCRTPETAITSSVSTSRLAGSEFKFGASAADGSTFNNGSCASSPFSFSSPAPSLVPSNCQSSSSAAVTKNDTSAATITSASATANASISFPSSPSVEASIPSFTGAPVFKFSSSGDPSTSVSTLSATSGEATESKTEDTKLGNVGIFPFGSTSAFTGSGSSIFGGTSAASSAAGTTAEVASSGNSSSSGISSTITNSGSGFFSSTISPVTSTSNGIFGGTSAGTSTGNGIFGGTYATTSTGTGLFGGTSAATSTGNGIFGGTSATSTGSSIFGGTSLPVSGTGSIFSTKAAGMATGSNVFGFSAPATSTSTSQSQGLNPFNAVNTQASAAGTGIGTSSQSTPIQFSSSASSPSFGLAGNATFSSGSSIFGSSASVAKPFSSGSSFGMSSSSSETKSLSSSSGIAGGAFGSTWQAPKTPTFGSSSGFSFGSTSVSASSGASTIFGSSTGASSSSIYSFTSAAAATPSQPVFGNTSPGLVFGSTPSSNNDQMEDSMAEDTVQASPAIVTFSQQPISPPASGFVFGASNPPAAGSVPFGTQPSIAAPQNPSPFLASGSLEFGAGGSFSLGTSGGDKSARKM</sequence>
<dbReference type="OrthoDB" id="653468at2759"/>
<feature type="region of interest" description="Disordered" evidence="1">
    <location>
        <begin position="1772"/>
        <end position="1796"/>
    </location>
</feature>
<feature type="region of interest" description="Disordered" evidence="1">
    <location>
        <begin position="1348"/>
        <end position="1392"/>
    </location>
</feature>
<dbReference type="GO" id="GO:0016973">
    <property type="term" value="P:poly(A)+ mRNA export from nucleus"/>
    <property type="evidence" value="ECO:0007669"/>
    <property type="project" value="TreeGrafter"/>
</dbReference>
<comment type="caution">
    <text evidence="2">The sequence shown here is derived from an EMBL/GenBank/DDBJ whole genome shotgun (WGS) entry which is preliminary data.</text>
</comment>
<feature type="region of interest" description="Disordered" evidence="1">
    <location>
        <begin position="861"/>
        <end position="889"/>
    </location>
</feature>
<proteinExistence type="predicted"/>
<feature type="compositionally biased region" description="Polar residues" evidence="1">
    <location>
        <begin position="861"/>
        <end position="877"/>
    </location>
</feature>
<evidence type="ECO:0000256" key="1">
    <source>
        <dbReference type="SAM" id="MobiDB-lite"/>
    </source>
</evidence>
<dbReference type="PANTHER" id="PTHR33416:SF20">
    <property type="entry name" value="NUCLEAR PORE COMPLEX PROTEIN NUP1"/>
    <property type="match status" value="1"/>
</dbReference>
<feature type="compositionally biased region" description="Polar residues" evidence="1">
    <location>
        <begin position="245"/>
        <end position="267"/>
    </location>
</feature>
<protein>
    <recommendedName>
        <fullName evidence="4">Nuclear pore complex protein NUP1</fullName>
    </recommendedName>
</protein>
<dbReference type="Proteomes" id="UP000701853">
    <property type="component" value="Chromosome 2"/>
</dbReference>
<gene>
    <name evidence="2" type="ORF">CXB51_004603</name>
</gene>
<feature type="region of interest" description="Disordered" evidence="1">
    <location>
        <begin position="241"/>
        <end position="267"/>
    </location>
</feature>
<dbReference type="PANTHER" id="PTHR33416">
    <property type="entry name" value="NUCLEAR PORE COMPLEX PROTEIN NUP1"/>
    <property type="match status" value="1"/>
</dbReference>
<accession>A0A8J5ZHV3</accession>
<name>A0A8J5ZHV3_9ROSI</name>
<feature type="compositionally biased region" description="Basic residues" evidence="1">
    <location>
        <begin position="1"/>
        <end position="22"/>
    </location>
</feature>
<reference evidence="2 3" key="1">
    <citation type="journal article" date="2021" name="bioRxiv">
        <title>The Gossypium anomalum genome as a resource for cotton improvement and evolutionary analysis of hybrid incompatibility.</title>
        <authorList>
            <person name="Grover C.E."/>
            <person name="Yuan D."/>
            <person name="Arick M.A."/>
            <person name="Miller E.R."/>
            <person name="Hu G."/>
            <person name="Peterson D.G."/>
            <person name="Wendel J.F."/>
            <person name="Udall J.A."/>
        </authorList>
    </citation>
    <scope>NUCLEOTIDE SEQUENCE [LARGE SCALE GENOMIC DNA]</scope>
    <source>
        <strain evidence="2">JFW-Udall</strain>
        <tissue evidence="2">Leaf</tissue>
    </source>
</reference>
<feature type="compositionally biased region" description="Low complexity" evidence="1">
    <location>
        <begin position="1780"/>
        <end position="1794"/>
    </location>
</feature>
<feature type="region of interest" description="Disordered" evidence="1">
    <location>
        <begin position="2240"/>
        <end position="2265"/>
    </location>
</feature>
<feature type="compositionally biased region" description="Polar residues" evidence="1">
    <location>
        <begin position="26"/>
        <end position="52"/>
    </location>
</feature>
<feature type="compositionally biased region" description="Polar residues" evidence="1">
    <location>
        <begin position="1975"/>
        <end position="1989"/>
    </location>
</feature>
<feature type="region of interest" description="Disordered" evidence="1">
    <location>
        <begin position="813"/>
        <end position="844"/>
    </location>
</feature>
<feature type="compositionally biased region" description="Polar residues" evidence="1">
    <location>
        <begin position="1164"/>
        <end position="1179"/>
    </location>
</feature>
<feature type="region of interest" description="Disordered" evidence="1">
    <location>
        <begin position="2661"/>
        <end position="2682"/>
    </location>
</feature>
<feature type="region of interest" description="Disordered" evidence="1">
    <location>
        <begin position="1"/>
        <end position="52"/>
    </location>
</feature>
<evidence type="ECO:0000313" key="2">
    <source>
        <dbReference type="EMBL" id="KAG8501812.1"/>
    </source>
</evidence>
<feature type="region of interest" description="Disordered" evidence="1">
    <location>
        <begin position="2090"/>
        <end position="2118"/>
    </location>
</feature>
<feature type="region of interest" description="Disordered" evidence="1">
    <location>
        <begin position="1164"/>
        <end position="1185"/>
    </location>
</feature>